<reference evidence="2" key="1">
    <citation type="submission" date="2013-07" db="EMBL/GenBank/DDBJ databases">
        <title>The genome of Eucalyptus grandis.</title>
        <authorList>
            <person name="Schmutz J."/>
            <person name="Hayes R."/>
            <person name="Myburg A."/>
            <person name="Tuskan G."/>
            <person name="Grattapaglia D."/>
            <person name="Rokhsar D.S."/>
        </authorList>
    </citation>
    <scope>NUCLEOTIDE SEQUENCE</scope>
    <source>
        <tissue evidence="2">Leaf extractions</tissue>
    </source>
</reference>
<evidence type="ECO:0000259" key="1">
    <source>
        <dbReference type="Pfam" id="PF10382"/>
    </source>
</evidence>
<feature type="non-terminal residue" evidence="2">
    <location>
        <position position="1"/>
    </location>
</feature>
<protein>
    <recommendedName>
        <fullName evidence="1">5'-3' DNA helicase ZGRF1-like N-terminal domain-containing protein</fullName>
    </recommendedName>
</protein>
<dbReference type="Pfam" id="PF10382">
    <property type="entry name" value="ZGRF1-like_N"/>
    <property type="match status" value="1"/>
</dbReference>
<gene>
    <name evidence="2" type="ORF">EUGRSUZ_E00895</name>
</gene>
<dbReference type="PANTHER" id="PTHR28535:SF1">
    <property type="entry name" value="PROTEIN ZGRF1"/>
    <property type="match status" value="1"/>
</dbReference>
<dbReference type="eggNOG" id="KOG4585">
    <property type="taxonomic scope" value="Eukaryota"/>
</dbReference>
<feature type="domain" description="5'-3' DNA helicase ZGRF1-like N-terminal" evidence="1">
    <location>
        <begin position="25"/>
        <end position="102"/>
    </location>
</feature>
<name>A0A059C3H3_EUCGR</name>
<dbReference type="EMBL" id="KK198757">
    <property type="protein sequence ID" value="KCW72450.1"/>
    <property type="molecule type" value="Genomic_DNA"/>
</dbReference>
<dbReference type="InterPro" id="IPR052800">
    <property type="entry name" value="DNA_Repair_Helicase_ZGRF1"/>
</dbReference>
<organism evidence="2">
    <name type="scientific">Eucalyptus grandis</name>
    <name type="common">Flooded gum</name>
    <dbReference type="NCBI Taxonomy" id="71139"/>
    <lineage>
        <taxon>Eukaryota</taxon>
        <taxon>Viridiplantae</taxon>
        <taxon>Streptophyta</taxon>
        <taxon>Embryophyta</taxon>
        <taxon>Tracheophyta</taxon>
        <taxon>Spermatophyta</taxon>
        <taxon>Magnoliopsida</taxon>
        <taxon>eudicotyledons</taxon>
        <taxon>Gunneridae</taxon>
        <taxon>Pentapetalae</taxon>
        <taxon>rosids</taxon>
        <taxon>malvids</taxon>
        <taxon>Myrtales</taxon>
        <taxon>Myrtaceae</taxon>
        <taxon>Myrtoideae</taxon>
        <taxon>Eucalypteae</taxon>
        <taxon>Eucalyptus</taxon>
    </lineage>
</organism>
<dbReference type="Gramene" id="KCW72450">
    <property type="protein sequence ID" value="KCW72450"/>
    <property type="gene ID" value="EUGRSUZ_E00895"/>
</dbReference>
<dbReference type="InterPro" id="IPR018838">
    <property type="entry name" value="ZGRF1-like_N"/>
</dbReference>
<dbReference type="PANTHER" id="PTHR28535">
    <property type="entry name" value="ZINC FINGER GRF-TYPE CONTAINING 1"/>
    <property type="match status" value="1"/>
</dbReference>
<dbReference type="STRING" id="71139.A0A059C3H3"/>
<dbReference type="AlphaFoldDB" id="A0A059C3H3"/>
<sequence>FKKNEMNRYGILQASPNSRTSSTTDWHVLYTTQLTQKSKKYHDGFLRCTSSGSITRQVFLYDTSWKLLDSRFLNKAEEVSPGEMMEFPGHLVEVGNREANHESLRELNLNASGNSLSSPHKLYMQKQQHNVTTVKSAVKAPLLKS</sequence>
<evidence type="ECO:0000313" key="2">
    <source>
        <dbReference type="EMBL" id="KCW72450.1"/>
    </source>
</evidence>
<dbReference type="InParanoid" id="A0A059C3H3"/>
<proteinExistence type="predicted"/>
<accession>A0A059C3H3</accession>